<evidence type="ECO:0000313" key="1">
    <source>
        <dbReference type="EMBL" id="OCU02413.1"/>
    </source>
</evidence>
<protein>
    <submittedName>
        <fullName evidence="1">Uncharacterized protein</fullName>
    </submittedName>
</protein>
<name>A0A974E387_XENLA</name>
<accession>A0A974E387</accession>
<reference evidence="2" key="1">
    <citation type="journal article" date="2016" name="Nature">
        <title>Genome evolution in the allotetraploid frog Xenopus laevis.</title>
        <authorList>
            <person name="Session A.M."/>
            <person name="Uno Y."/>
            <person name="Kwon T."/>
            <person name="Chapman J.A."/>
            <person name="Toyoda A."/>
            <person name="Takahashi S."/>
            <person name="Fukui A."/>
            <person name="Hikosaka A."/>
            <person name="Suzuki A."/>
            <person name="Kondo M."/>
            <person name="van Heeringen S.J."/>
            <person name="Quigley I."/>
            <person name="Heinz S."/>
            <person name="Ogino H."/>
            <person name="Ochi H."/>
            <person name="Hellsten U."/>
            <person name="Lyons J.B."/>
            <person name="Simakov O."/>
            <person name="Putnam N."/>
            <person name="Stites J."/>
            <person name="Kuroki Y."/>
            <person name="Tanaka T."/>
            <person name="Michiue T."/>
            <person name="Watanabe M."/>
            <person name="Bogdanovic O."/>
            <person name="Lister R."/>
            <person name="Georgiou G."/>
            <person name="Paranjpe S.S."/>
            <person name="van Kruijsbergen I."/>
            <person name="Shu S."/>
            <person name="Carlson J."/>
            <person name="Kinoshita T."/>
            <person name="Ohta Y."/>
            <person name="Mawaribuchi S."/>
            <person name="Jenkins J."/>
            <person name="Grimwood J."/>
            <person name="Schmutz J."/>
            <person name="Mitros T."/>
            <person name="Mozaffari S.V."/>
            <person name="Suzuki Y."/>
            <person name="Haramoto Y."/>
            <person name="Yamamoto T.S."/>
            <person name="Takagi C."/>
            <person name="Heald R."/>
            <person name="Miller K."/>
            <person name="Haudenschild C."/>
            <person name="Kitzman J."/>
            <person name="Nakayama T."/>
            <person name="Izutsu Y."/>
            <person name="Robert J."/>
            <person name="Fortriede J."/>
            <person name="Burns K."/>
            <person name="Lotay V."/>
            <person name="Karimi K."/>
            <person name="Yasuoka Y."/>
            <person name="Dichmann D.S."/>
            <person name="Flajnik M.F."/>
            <person name="Houston D.W."/>
            <person name="Shendure J."/>
            <person name="DuPasquier L."/>
            <person name="Vize P.D."/>
            <person name="Zorn A.M."/>
            <person name="Ito M."/>
            <person name="Marcotte E.M."/>
            <person name="Wallingford J.B."/>
            <person name="Ito Y."/>
            <person name="Asashima M."/>
            <person name="Ueno N."/>
            <person name="Matsuda Y."/>
            <person name="Veenstra G.J."/>
            <person name="Fujiyama A."/>
            <person name="Harland R.M."/>
            <person name="Taira M."/>
            <person name="Rokhsar D.S."/>
        </authorList>
    </citation>
    <scope>NUCLEOTIDE SEQUENCE [LARGE SCALE GENOMIC DNA]</scope>
    <source>
        <strain evidence="2">J</strain>
    </source>
</reference>
<sequence>MCWLTKETNRRTSSQYRNPWFPVTSSHPRPLLACHRSLFPGSNVQLPSNILYVLDTDILRCSSFYIVIN</sequence>
<evidence type="ECO:0000313" key="2">
    <source>
        <dbReference type="Proteomes" id="UP000694892"/>
    </source>
</evidence>
<dbReference type="Proteomes" id="UP000694892">
    <property type="component" value="Chromosome 1L"/>
</dbReference>
<proteinExistence type="predicted"/>
<organism evidence="1 2">
    <name type="scientific">Xenopus laevis</name>
    <name type="common">African clawed frog</name>
    <dbReference type="NCBI Taxonomy" id="8355"/>
    <lineage>
        <taxon>Eukaryota</taxon>
        <taxon>Metazoa</taxon>
        <taxon>Chordata</taxon>
        <taxon>Craniata</taxon>
        <taxon>Vertebrata</taxon>
        <taxon>Euteleostomi</taxon>
        <taxon>Amphibia</taxon>
        <taxon>Batrachia</taxon>
        <taxon>Anura</taxon>
        <taxon>Pipoidea</taxon>
        <taxon>Pipidae</taxon>
        <taxon>Xenopodinae</taxon>
        <taxon>Xenopus</taxon>
        <taxon>Xenopus</taxon>
    </lineage>
</organism>
<dbReference type="EMBL" id="CM004466">
    <property type="protein sequence ID" value="OCU02413.1"/>
    <property type="molecule type" value="Genomic_DNA"/>
</dbReference>
<gene>
    <name evidence="1" type="ORF">XELAEV_18008177mg</name>
</gene>
<dbReference type="AlphaFoldDB" id="A0A974E387"/>